<gene>
    <name evidence="2" type="ORF">GRO01_11850</name>
</gene>
<accession>A0A4Y3MB94</accession>
<protein>
    <submittedName>
        <fullName evidence="2">Competence damage-inducible protein A</fullName>
    </submittedName>
</protein>
<dbReference type="Gene3D" id="3.90.950.20">
    <property type="entry name" value="CinA-like"/>
    <property type="match status" value="1"/>
</dbReference>
<dbReference type="Pfam" id="PF02464">
    <property type="entry name" value="CinA"/>
    <property type="match status" value="1"/>
</dbReference>
<evidence type="ECO:0000259" key="1">
    <source>
        <dbReference type="Pfam" id="PF02464"/>
    </source>
</evidence>
<dbReference type="SUPFAM" id="SSF142433">
    <property type="entry name" value="CinA-like"/>
    <property type="match status" value="1"/>
</dbReference>
<proteinExistence type="predicted"/>
<sequence>MPDNGIRILAEQVLDHLRQSGRRLVTVESCTGGLISAALSDIPGSSDVLEGGFVTYSNALKMSAVGVPEAILAQYGAVSVQTAEAMATGALEHAMDADLAVSVTGIAGPGGGTDLKPVGTVCFGLALRSGPVITAQCHFTGARSSIRTQSVQQALRMVLNS</sequence>
<comment type="caution">
    <text evidence="2">The sequence shown here is derived from an EMBL/GenBank/DDBJ whole genome shotgun (WGS) entry which is preliminary data.</text>
</comment>
<evidence type="ECO:0000313" key="3">
    <source>
        <dbReference type="Proteomes" id="UP000320772"/>
    </source>
</evidence>
<dbReference type="Proteomes" id="UP000320772">
    <property type="component" value="Unassembled WGS sequence"/>
</dbReference>
<dbReference type="InterPro" id="IPR008136">
    <property type="entry name" value="CinA_C"/>
</dbReference>
<reference evidence="2 3" key="1">
    <citation type="submission" date="2019-06" db="EMBL/GenBank/DDBJ databases">
        <title>Whole genome shotgun sequence of Gluconobacter roseus NBRC 3990.</title>
        <authorList>
            <person name="Hosoyama A."/>
            <person name="Uohara A."/>
            <person name="Ohji S."/>
            <person name="Ichikawa N."/>
        </authorList>
    </citation>
    <scope>NUCLEOTIDE SEQUENCE [LARGE SCALE GENOMIC DNA]</scope>
    <source>
        <strain evidence="2 3">NBRC 3990</strain>
    </source>
</reference>
<keyword evidence="3" id="KW-1185">Reference proteome</keyword>
<dbReference type="EMBL" id="BJLY01000002">
    <property type="protein sequence ID" value="GEB03609.1"/>
    <property type="molecule type" value="Genomic_DNA"/>
</dbReference>
<evidence type="ECO:0000313" key="2">
    <source>
        <dbReference type="EMBL" id="GEB03609.1"/>
    </source>
</evidence>
<dbReference type="RefSeq" id="WP_141306925.1">
    <property type="nucleotide sequence ID" value="NZ_BAQZ01000002.1"/>
</dbReference>
<dbReference type="NCBIfam" id="TIGR00199">
    <property type="entry name" value="PncC_domain"/>
    <property type="match status" value="1"/>
</dbReference>
<name>A0A4Y3MB94_9PROT</name>
<dbReference type="AlphaFoldDB" id="A0A4Y3MB94"/>
<dbReference type="InterPro" id="IPR036653">
    <property type="entry name" value="CinA-like_C"/>
</dbReference>
<dbReference type="STRING" id="586239.AD943_10370"/>
<organism evidence="2 3">
    <name type="scientific">Gluconobacter roseus NBRC 3990</name>
    <dbReference type="NCBI Taxonomy" id="1307950"/>
    <lineage>
        <taxon>Bacteria</taxon>
        <taxon>Pseudomonadati</taxon>
        <taxon>Pseudomonadota</taxon>
        <taxon>Alphaproteobacteria</taxon>
        <taxon>Acetobacterales</taxon>
        <taxon>Acetobacteraceae</taxon>
        <taxon>Gluconobacter</taxon>
    </lineage>
</organism>
<feature type="domain" description="CinA C-terminal" evidence="1">
    <location>
        <begin position="9"/>
        <end position="159"/>
    </location>
</feature>